<dbReference type="AlphaFoldDB" id="A0A316YN90"/>
<organism evidence="3 4">
    <name type="scientific">Acaromyces ingoldii</name>
    <dbReference type="NCBI Taxonomy" id="215250"/>
    <lineage>
        <taxon>Eukaryota</taxon>
        <taxon>Fungi</taxon>
        <taxon>Dikarya</taxon>
        <taxon>Basidiomycota</taxon>
        <taxon>Ustilaginomycotina</taxon>
        <taxon>Exobasidiomycetes</taxon>
        <taxon>Exobasidiales</taxon>
        <taxon>Cryptobasidiaceae</taxon>
        <taxon>Acaromyces</taxon>
    </lineage>
</organism>
<proteinExistence type="predicted"/>
<keyword evidence="4" id="KW-1185">Reference proteome</keyword>
<accession>A0A316YN90</accession>
<feature type="compositionally biased region" description="Low complexity" evidence="2">
    <location>
        <begin position="95"/>
        <end position="106"/>
    </location>
</feature>
<feature type="coiled-coil region" evidence="1">
    <location>
        <begin position="389"/>
        <end position="416"/>
    </location>
</feature>
<feature type="compositionally biased region" description="Basic and acidic residues" evidence="2">
    <location>
        <begin position="470"/>
        <end position="494"/>
    </location>
</feature>
<feature type="region of interest" description="Disordered" evidence="2">
    <location>
        <begin position="467"/>
        <end position="494"/>
    </location>
</feature>
<feature type="region of interest" description="Disordered" evidence="2">
    <location>
        <begin position="88"/>
        <end position="125"/>
    </location>
</feature>
<name>A0A316YN90_9BASI</name>
<feature type="region of interest" description="Disordered" evidence="2">
    <location>
        <begin position="1"/>
        <end position="49"/>
    </location>
</feature>
<evidence type="ECO:0000313" key="3">
    <source>
        <dbReference type="EMBL" id="PWN91010.1"/>
    </source>
</evidence>
<dbReference type="InParanoid" id="A0A316YN90"/>
<dbReference type="Proteomes" id="UP000245768">
    <property type="component" value="Unassembled WGS sequence"/>
</dbReference>
<feature type="region of interest" description="Disordered" evidence="2">
    <location>
        <begin position="351"/>
        <end position="371"/>
    </location>
</feature>
<sequence>MHSSPATGGPKFTKEEQQQQQQQQQLPCGHAKGIESAADADADADLDLPDAETVVREALAERSRRAADAQRRIERRAAISCRIRSARRESESLSRAKVPGAQAQAGAGAGAGAEEPGPPASAPGRMQSWISLIEDDDDDDDSKISDVRLHERRESVVAVYVPVTDAEDSSNLVALSQARLASLWDECAAQLGWTKPAADEHRYIPVRASWHVGWRHASQRELASWADADTRVLVKEQRRRLSLNLGVSGDGKQKRAQTVDGVILESKMNNQQQPPAKTIDCVARAHSHDIESPANEKDMDAHRSDVDGGKSVDAEIIDLYKNKVDGATTTRCEQTIVLANNNEQQQCLEHGAAQNNSRKRKRRRSDDGEQYFGGYGQLEERLVPLTRRLEALGLENKELREMLAAQAEDQEKLRKQTSEATAAAVVAVAALQEQREQTRPYKQPMARGILFDFMERHQSLTVAAAAAAAKADEPDTKKKDREAKVRDKRKDKDGSTATTMILVGGQLRPSCYFSAQIPTDRLFTLLEGGLDLFERAENEAARERRAYMFNAYKDVLVSRLGDLDEVRRNAHRQRAWAAFEERKKWVEMHVHEAPPPNMLSQEASACMDAFLGMTLDLTAEDCSRLAAEFRVDEGAVTAYARDRIHAARARLSDIRAAWEEQASAYVRQKHAGNTENSG</sequence>
<evidence type="ECO:0000256" key="1">
    <source>
        <dbReference type="SAM" id="Coils"/>
    </source>
</evidence>
<evidence type="ECO:0000256" key="2">
    <source>
        <dbReference type="SAM" id="MobiDB-lite"/>
    </source>
</evidence>
<dbReference type="RefSeq" id="XP_025378208.1">
    <property type="nucleotide sequence ID" value="XM_025524089.1"/>
</dbReference>
<reference evidence="3 4" key="1">
    <citation type="journal article" date="2018" name="Mol. Biol. Evol.">
        <title>Broad Genomic Sampling Reveals a Smut Pathogenic Ancestry of the Fungal Clade Ustilaginomycotina.</title>
        <authorList>
            <person name="Kijpornyongpan T."/>
            <person name="Mondo S.J."/>
            <person name="Barry K."/>
            <person name="Sandor L."/>
            <person name="Lee J."/>
            <person name="Lipzen A."/>
            <person name="Pangilinan J."/>
            <person name="LaButti K."/>
            <person name="Hainaut M."/>
            <person name="Henrissat B."/>
            <person name="Grigoriev I.V."/>
            <person name="Spatafora J.W."/>
            <person name="Aime M.C."/>
        </authorList>
    </citation>
    <scope>NUCLEOTIDE SEQUENCE [LARGE SCALE GENOMIC DNA]</scope>
    <source>
        <strain evidence="3 4">MCA 4198</strain>
    </source>
</reference>
<dbReference type="EMBL" id="KZ819636">
    <property type="protein sequence ID" value="PWN91010.1"/>
    <property type="molecule type" value="Genomic_DNA"/>
</dbReference>
<keyword evidence="1" id="KW-0175">Coiled coil</keyword>
<feature type="compositionally biased region" description="Acidic residues" evidence="2">
    <location>
        <begin position="38"/>
        <end position="49"/>
    </location>
</feature>
<dbReference type="GeneID" id="37046005"/>
<protein>
    <submittedName>
        <fullName evidence="3">Uncharacterized protein</fullName>
    </submittedName>
</protein>
<gene>
    <name evidence="3" type="ORF">FA10DRAFT_286679</name>
</gene>
<evidence type="ECO:0000313" key="4">
    <source>
        <dbReference type="Proteomes" id="UP000245768"/>
    </source>
</evidence>